<name>G5SPM2_9BACT</name>
<evidence type="ECO:0000313" key="1">
    <source>
        <dbReference type="EMBL" id="EHH00921.1"/>
    </source>
</evidence>
<evidence type="ECO:0000313" key="2">
    <source>
        <dbReference type="Proteomes" id="UP000003598"/>
    </source>
</evidence>
<dbReference type="STRING" id="762968.HMPREF9441_01305"/>
<dbReference type="HOGENOM" id="CLU_3219628_0_0_10"/>
<sequence length="44" mass="5267">MFVVSYIFDIQMLVVYKSICAKRKIIWRRLKNRLAENGNSFSVE</sequence>
<accession>G5SPM2</accession>
<organism evidence="1 2">
    <name type="scientific">Paraprevotella clara YIT 11840</name>
    <dbReference type="NCBI Taxonomy" id="762968"/>
    <lineage>
        <taxon>Bacteria</taxon>
        <taxon>Pseudomonadati</taxon>
        <taxon>Bacteroidota</taxon>
        <taxon>Bacteroidia</taxon>
        <taxon>Bacteroidales</taxon>
        <taxon>Prevotellaceae</taxon>
        <taxon>Paraprevotella</taxon>
    </lineage>
</organism>
<proteinExistence type="predicted"/>
<dbReference type="EMBL" id="AFFY01000017">
    <property type="protein sequence ID" value="EHH00921.1"/>
    <property type="molecule type" value="Genomic_DNA"/>
</dbReference>
<reference evidence="1 2" key="1">
    <citation type="submission" date="2011-03" db="EMBL/GenBank/DDBJ databases">
        <authorList>
            <person name="Weinstock G."/>
            <person name="Sodergren E."/>
            <person name="Clifton S."/>
            <person name="Fulton L."/>
            <person name="Fulton B."/>
            <person name="Courtney L."/>
            <person name="Fronick C."/>
            <person name="Harrison M."/>
            <person name="Strong C."/>
            <person name="Farmer C."/>
            <person name="Delahaunty K."/>
            <person name="Markovic C."/>
            <person name="Hall O."/>
            <person name="Minx P."/>
            <person name="Tomlinson C."/>
            <person name="Mitreva M."/>
            <person name="Hou S."/>
            <person name="Chen J."/>
            <person name="Wollam A."/>
            <person name="Pepin K.H."/>
            <person name="Johnson M."/>
            <person name="Bhonagiri V."/>
            <person name="Zhang X."/>
            <person name="Suruliraj S."/>
            <person name="Warren W."/>
            <person name="Chinwalla A."/>
            <person name="Mardis E.R."/>
            <person name="Wilson R.K."/>
        </authorList>
    </citation>
    <scope>NUCLEOTIDE SEQUENCE [LARGE SCALE GENOMIC DNA]</scope>
    <source>
        <strain evidence="1 2">YIT 11840</strain>
    </source>
</reference>
<dbReference type="Proteomes" id="UP000003598">
    <property type="component" value="Unassembled WGS sequence"/>
</dbReference>
<comment type="caution">
    <text evidence="1">The sequence shown here is derived from an EMBL/GenBank/DDBJ whole genome shotgun (WGS) entry which is preliminary data.</text>
</comment>
<dbReference type="PATRIC" id="fig|762968.3.peg.1165"/>
<dbReference type="AlphaFoldDB" id="G5SPM2"/>
<protein>
    <submittedName>
        <fullName evidence="1">Uncharacterized protein</fullName>
    </submittedName>
</protein>
<gene>
    <name evidence="1" type="ORF">HMPREF9441_01305</name>
</gene>
<keyword evidence="2" id="KW-1185">Reference proteome</keyword>